<dbReference type="GO" id="GO:0005615">
    <property type="term" value="C:extracellular space"/>
    <property type="evidence" value="ECO:0007669"/>
    <property type="project" value="TreeGrafter"/>
</dbReference>
<dbReference type="InterPro" id="IPR001611">
    <property type="entry name" value="Leu-rich_rpt"/>
</dbReference>
<reference evidence="4 6" key="2">
    <citation type="journal article" date="2018" name="Genome Res.">
        <title>The genomic architecture and molecular evolution of ant odorant receptors.</title>
        <authorList>
            <person name="McKenzie S.K."/>
            <person name="Kronauer D.J.C."/>
        </authorList>
    </citation>
    <scope>NUCLEOTIDE SEQUENCE [LARGE SCALE GENOMIC DNA]</scope>
    <source>
        <strain evidence="4">Clonal line C1</strain>
    </source>
</reference>
<dbReference type="EMBL" id="KK107063">
    <property type="protein sequence ID" value="EZA61026.1"/>
    <property type="molecule type" value="Genomic_DNA"/>
</dbReference>
<dbReference type="InterPro" id="IPR050328">
    <property type="entry name" value="Dev_Immune_Receptor"/>
</dbReference>
<evidence type="ECO:0000256" key="1">
    <source>
        <dbReference type="ARBA" id="ARBA00022729"/>
    </source>
</evidence>
<feature type="coiled-coil region" evidence="2">
    <location>
        <begin position="269"/>
        <end position="296"/>
    </location>
</feature>
<proteinExistence type="predicted"/>
<keyword evidence="2" id="KW-0175">Coiled coil</keyword>
<evidence type="ECO:0000256" key="2">
    <source>
        <dbReference type="SAM" id="Coils"/>
    </source>
</evidence>
<dbReference type="InterPro" id="IPR032675">
    <property type="entry name" value="LRR_dom_sf"/>
</dbReference>
<accession>A0A026WZ54</accession>
<sequence>MTLTSTIRSECENDQYSDLTERLVAMKRVLELLVLATILAACSADCRPGLNGRQDWYQCEGLTNLQLQIPVGAVGIEIRNSSIKTIPTDAFSAYGATLEELNITGCGVEQIEPNAFRGLGRLRVLGLIGNRIRVLDASWLQDLTSLEALIAWRNRIAEIDARLYDLLPNLEYWDIAYNELNFCLPPDMLRRLTRLRRIHIAGNPWLYRCRPSMTWYLGKNHIHFVQDWGANDRLIEDCLVHELHADVDDAVLQGCVDRKLVTVDSARALADLSEHVRELARKVTELQADVDALKKNIH</sequence>
<keyword evidence="5" id="KW-1185">Reference proteome</keyword>
<dbReference type="Pfam" id="PF13855">
    <property type="entry name" value="LRR_8"/>
    <property type="match status" value="1"/>
</dbReference>
<dbReference type="OrthoDB" id="676979at2759"/>
<dbReference type="AlphaFoldDB" id="A0A026WZ54"/>
<dbReference type="STRING" id="2015173.A0A026WZ54"/>
<dbReference type="PANTHER" id="PTHR24373:SF385">
    <property type="entry name" value="GH01279P-RELATED"/>
    <property type="match status" value="1"/>
</dbReference>
<dbReference type="Proteomes" id="UP000279307">
    <property type="component" value="Chromosome 5"/>
</dbReference>
<evidence type="ECO:0000313" key="5">
    <source>
        <dbReference type="Proteomes" id="UP000053097"/>
    </source>
</evidence>
<name>A0A026WZ54_OOCBI</name>
<dbReference type="Gene3D" id="3.80.10.10">
    <property type="entry name" value="Ribonuclease Inhibitor"/>
    <property type="match status" value="1"/>
</dbReference>
<organism evidence="3 5">
    <name type="scientific">Ooceraea biroi</name>
    <name type="common">Clonal raider ant</name>
    <name type="synonym">Cerapachys biroi</name>
    <dbReference type="NCBI Taxonomy" id="2015173"/>
    <lineage>
        <taxon>Eukaryota</taxon>
        <taxon>Metazoa</taxon>
        <taxon>Ecdysozoa</taxon>
        <taxon>Arthropoda</taxon>
        <taxon>Hexapoda</taxon>
        <taxon>Insecta</taxon>
        <taxon>Pterygota</taxon>
        <taxon>Neoptera</taxon>
        <taxon>Endopterygota</taxon>
        <taxon>Hymenoptera</taxon>
        <taxon>Apocrita</taxon>
        <taxon>Aculeata</taxon>
        <taxon>Formicoidea</taxon>
        <taxon>Formicidae</taxon>
        <taxon>Dorylinae</taxon>
        <taxon>Ooceraea</taxon>
    </lineage>
</organism>
<reference evidence="4" key="3">
    <citation type="submission" date="2018-07" db="EMBL/GenBank/DDBJ databases">
        <authorList>
            <person name="Mckenzie S.K."/>
            <person name="Kronauer D.J.C."/>
        </authorList>
    </citation>
    <scope>NUCLEOTIDE SEQUENCE</scope>
    <source>
        <strain evidence="4">Clonal line C1</strain>
    </source>
</reference>
<dbReference type="OMA" id="CLAHEPG"/>
<dbReference type="GO" id="GO:0031012">
    <property type="term" value="C:extracellular matrix"/>
    <property type="evidence" value="ECO:0007669"/>
    <property type="project" value="TreeGrafter"/>
</dbReference>
<dbReference type="Proteomes" id="UP000053097">
    <property type="component" value="Unassembled WGS sequence"/>
</dbReference>
<protein>
    <submittedName>
        <fullName evidence="3">Slit-like protein 3 protein</fullName>
    </submittedName>
</protein>
<dbReference type="SUPFAM" id="SSF52058">
    <property type="entry name" value="L domain-like"/>
    <property type="match status" value="1"/>
</dbReference>
<evidence type="ECO:0000313" key="3">
    <source>
        <dbReference type="EMBL" id="EZA61026.1"/>
    </source>
</evidence>
<keyword evidence="1" id="KW-0732">Signal</keyword>
<gene>
    <name evidence="4" type="ORF">DMN91_004707</name>
    <name evidence="3" type="ORF">X777_08238</name>
</gene>
<dbReference type="PANTHER" id="PTHR24373">
    <property type="entry name" value="SLIT RELATED LEUCINE-RICH REPEAT NEURONAL PROTEIN"/>
    <property type="match status" value="1"/>
</dbReference>
<dbReference type="EMBL" id="QOIP01000005">
    <property type="protein sequence ID" value="RLU22429.1"/>
    <property type="molecule type" value="Genomic_DNA"/>
</dbReference>
<evidence type="ECO:0000313" key="4">
    <source>
        <dbReference type="EMBL" id="RLU22429.1"/>
    </source>
</evidence>
<reference evidence="3 5" key="1">
    <citation type="journal article" date="2014" name="Curr. Biol.">
        <title>The genome of the clonal raider ant Cerapachys biroi.</title>
        <authorList>
            <person name="Oxley P.R."/>
            <person name="Ji L."/>
            <person name="Fetter-Pruneda I."/>
            <person name="McKenzie S.K."/>
            <person name="Li C."/>
            <person name="Hu H."/>
            <person name="Zhang G."/>
            <person name="Kronauer D.J."/>
        </authorList>
    </citation>
    <scope>NUCLEOTIDE SEQUENCE [LARGE SCALE GENOMIC DNA]</scope>
</reference>
<evidence type="ECO:0000313" key="6">
    <source>
        <dbReference type="Proteomes" id="UP000279307"/>
    </source>
</evidence>